<feature type="domain" description="General stress protein 17M-like" evidence="3">
    <location>
        <begin position="17"/>
        <end position="88"/>
    </location>
</feature>
<name>A0A0M8MQE4_9MICO</name>
<dbReference type="Pfam" id="PF11181">
    <property type="entry name" value="YflT"/>
    <property type="match status" value="1"/>
</dbReference>
<dbReference type="KEGG" id="mcw:A8L33_12080"/>
<comment type="caution">
    <text evidence="4">The sequence shown here is derived from an EMBL/GenBank/DDBJ whole genome shotgun (WGS) entry which is preliminary data.</text>
</comment>
<keyword evidence="5" id="KW-1185">Reference proteome</keyword>
<evidence type="ECO:0000313" key="4">
    <source>
        <dbReference type="EMBL" id="KOS11531.1"/>
    </source>
</evidence>
<reference evidence="4" key="1">
    <citation type="submission" date="2015-04" db="EMBL/GenBank/DDBJ databases">
        <title>Complete genome sequence of Microbacterium chocolatum SIT 101, a bacterium enantioselectively hydrolyzing mesomeric diesters.</title>
        <authorList>
            <person name="Li X."/>
            <person name="Xu Y."/>
        </authorList>
    </citation>
    <scope>NUCLEOTIDE SEQUENCE [LARGE SCALE GENOMIC DNA]</scope>
    <source>
        <strain evidence="4">SIT 101</strain>
    </source>
</reference>
<keyword evidence="2" id="KW-0472">Membrane</keyword>
<feature type="region of interest" description="Disordered" evidence="1">
    <location>
        <begin position="156"/>
        <end position="195"/>
    </location>
</feature>
<gene>
    <name evidence="4" type="ORF">XI38_04800</name>
</gene>
<dbReference type="PATRIC" id="fig|84292.3.peg.994"/>
<keyword evidence="2" id="KW-1133">Transmembrane helix</keyword>
<dbReference type="InterPro" id="IPR025889">
    <property type="entry name" value="GSP17M-like_dom"/>
</dbReference>
<protein>
    <recommendedName>
        <fullName evidence="3">General stress protein 17M-like domain-containing protein</fullName>
    </recommendedName>
</protein>
<dbReference type="AlphaFoldDB" id="A0A0M8MQE4"/>
<sequence length="195" mass="19925">MSMFGGRAAMSAGDVGQTVAGYSTYEAAQKAVSTLIGADIPARHIAIVGSGLRSVERVTGRLGYATAARSGAVNGLLLGLLFAAVLVIGSPTLPIPVFVGVLFVGVALGMLLSLTTYSLVRKRRDYASVIQVVADHYDVTVPASDLARARDALGMGAAAPAGPRPTADSEPPRYGERVTPSPPASTEAAADDDRA</sequence>
<feature type="transmembrane region" description="Helical" evidence="2">
    <location>
        <begin position="95"/>
        <end position="120"/>
    </location>
</feature>
<keyword evidence="2" id="KW-0812">Transmembrane</keyword>
<organism evidence="4 5">
    <name type="scientific">Microbacterium aurantiacum</name>
    <dbReference type="NCBI Taxonomy" id="162393"/>
    <lineage>
        <taxon>Bacteria</taxon>
        <taxon>Bacillati</taxon>
        <taxon>Actinomycetota</taxon>
        <taxon>Actinomycetes</taxon>
        <taxon>Micrococcales</taxon>
        <taxon>Microbacteriaceae</taxon>
        <taxon>Microbacterium</taxon>
    </lineage>
</organism>
<proteinExistence type="predicted"/>
<dbReference type="Proteomes" id="UP000037737">
    <property type="component" value="Unassembled WGS sequence"/>
</dbReference>
<evidence type="ECO:0000259" key="3">
    <source>
        <dbReference type="Pfam" id="PF11181"/>
    </source>
</evidence>
<dbReference type="OrthoDB" id="3381462at2"/>
<evidence type="ECO:0000256" key="2">
    <source>
        <dbReference type="SAM" id="Phobius"/>
    </source>
</evidence>
<accession>A0A0M8MQE4</accession>
<evidence type="ECO:0000256" key="1">
    <source>
        <dbReference type="SAM" id="MobiDB-lite"/>
    </source>
</evidence>
<dbReference type="EMBL" id="LAVO01000004">
    <property type="protein sequence ID" value="KOS11531.1"/>
    <property type="molecule type" value="Genomic_DNA"/>
</dbReference>
<feature type="transmembrane region" description="Helical" evidence="2">
    <location>
        <begin position="71"/>
        <end position="89"/>
    </location>
</feature>
<evidence type="ECO:0000313" key="5">
    <source>
        <dbReference type="Proteomes" id="UP000037737"/>
    </source>
</evidence>
<feature type="compositionally biased region" description="Low complexity" evidence="1">
    <location>
        <begin position="156"/>
        <end position="166"/>
    </location>
</feature>